<evidence type="ECO:0008006" key="5">
    <source>
        <dbReference type="Google" id="ProtNLM"/>
    </source>
</evidence>
<sequence>MRWSPLPRVVIALLVVLSGSGVAAVTAADPAIQLSSVVVTPDDPNTGEQVTIDATIANLQNSDTTVDVTDLYVRKPGTLQEFARVENVGSVAPGGSLSVPISTTFDTPGQKRLELNVGVRDEDGSYHSYTYPIYIDVTEPTVRADLAASTPTNDTGVTRISLTNYGNTNLSNVEIAAVANGTVVDRNFLQELPPEASGTTAFDTDAVDADSVTFTATYAAAGGNHTTTLAVDVDDETPVPGRVRLTAIEVSRTGTGVMIQGDAANLGGTDADSVLVRVGDAPGVSPTPPSGEYFVGAVEASEFATFELTARTENASSVPVEITYLVDNERVTTTQRVDLSAAGAPSARAVGVENEPAPGGMNDPRGSGGPPLALVGGAVVILGVIVGLVIYRRRS</sequence>
<keyword evidence="2" id="KW-0472">Membrane</keyword>
<reference evidence="3 4" key="1">
    <citation type="submission" date="2020-08" db="EMBL/GenBank/DDBJ databases">
        <authorList>
            <person name="Seo M.-J."/>
        </authorList>
    </citation>
    <scope>NUCLEOTIDE SEQUENCE [LARGE SCALE GENOMIC DNA]</scope>
    <source>
        <strain evidence="3 4">MBLA0160</strain>
    </source>
</reference>
<dbReference type="PANTHER" id="PTHR35902">
    <property type="entry name" value="S-LAYER DOMAIN-LIKE PROTEIN-RELATED"/>
    <property type="match status" value="1"/>
</dbReference>
<dbReference type="AlphaFoldDB" id="A0A7J9SJM2"/>
<name>A0A7J9SJM2_9EURY</name>
<evidence type="ECO:0000313" key="3">
    <source>
        <dbReference type="EMBL" id="MBB6646583.1"/>
    </source>
</evidence>
<comment type="caution">
    <text evidence="3">The sequence shown here is derived from an EMBL/GenBank/DDBJ whole genome shotgun (WGS) entry which is preliminary data.</text>
</comment>
<feature type="transmembrane region" description="Helical" evidence="2">
    <location>
        <begin position="372"/>
        <end position="391"/>
    </location>
</feature>
<dbReference type="RefSeq" id="WP_185192949.1">
    <property type="nucleotide sequence ID" value="NZ_JACKXD010000003.1"/>
</dbReference>
<evidence type="ECO:0000256" key="2">
    <source>
        <dbReference type="SAM" id="Phobius"/>
    </source>
</evidence>
<feature type="region of interest" description="Disordered" evidence="1">
    <location>
        <begin position="342"/>
        <end position="366"/>
    </location>
</feature>
<evidence type="ECO:0000256" key="1">
    <source>
        <dbReference type="SAM" id="MobiDB-lite"/>
    </source>
</evidence>
<evidence type="ECO:0000313" key="4">
    <source>
        <dbReference type="Proteomes" id="UP000546257"/>
    </source>
</evidence>
<dbReference type="Proteomes" id="UP000546257">
    <property type="component" value="Unassembled WGS sequence"/>
</dbReference>
<dbReference type="Gene3D" id="2.60.40.10">
    <property type="entry name" value="Immunoglobulins"/>
    <property type="match status" value="1"/>
</dbReference>
<dbReference type="EMBL" id="JACKXD010000003">
    <property type="protein sequence ID" value="MBB6646583.1"/>
    <property type="molecule type" value="Genomic_DNA"/>
</dbReference>
<organism evidence="3 4">
    <name type="scientific">Halobellus ruber</name>
    <dbReference type="NCBI Taxonomy" id="2761102"/>
    <lineage>
        <taxon>Archaea</taxon>
        <taxon>Methanobacteriati</taxon>
        <taxon>Methanobacteriota</taxon>
        <taxon>Stenosarchaea group</taxon>
        <taxon>Halobacteria</taxon>
        <taxon>Halobacteriales</taxon>
        <taxon>Haloferacaceae</taxon>
        <taxon>Halobellus</taxon>
    </lineage>
</organism>
<gene>
    <name evidence="3" type="ORF">H5V44_09830</name>
</gene>
<accession>A0A7J9SJM2</accession>
<dbReference type="PANTHER" id="PTHR35902:SF6">
    <property type="entry name" value="CONSERVED WITHIN P. AEROPHILUM"/>
    <property type="match status" value="1"/>
</dbReference>
<dbReference type="InterPro" id="IPR013783">
    <property type="entry name" value="Ig-like_fold"/>
</dbReference>
<protein>
    <recommendedName>
        <fullName evidence="5">CARDB domain-containing protein</fullName>
    </recommendedName>
</protein>
<keyword evidence="2" id="KW-0812">Transmembrane</keyword>
<proteinExistence type="predicted"/>
<keyword evidence="2" id="KW-1133">Transmembrane helix</keyword>
<keyword evidence="4" id="KW-1185">Reference proteome</keyword>